<organism evidence="2">
    <name type="scientific">uncultured Microvirga sp</name>
    <dbReference type="NCBI Taxonomy" id="412392"/>
    <lineage>
        <taxon>Bacteria</taxon>
        <taxon>Pseudomonadati</taxon>
        <taxon>Pseudomonadota</taxon>
        <taxon>Alphaproteobacteria</taxon>
        <taxon>Hyphomicrobiales</taxon>
        <taxon>Methylobacteriaceae</taxon>
        <taxon>Microvirga</taxon>
        <taxon>environmental samples</taxon>
    </lineage>
</organism>
<sequence>MLRHTSEGSDALTKQTVARTPQGGSPRSAALPRFAAIAEDPALS</sequence>
<gene>
    <name evidence="2" type="ORF">AVDCRST_MAG90-3372</name>
</gene>
<proteinExistence type="predicted"/>
<protein>
    <submittedName>
        <fullName evidence="2">Uncharacterized protein</fullName>
    </submittedName>
</protein>
<reference evidence="2" key="1">
    <citation type="submission" date="2020-02" db="EMBL/GenBank/DDBJ databases">
        <authorList>
            <person name="Meier V. D."/>
        </authorList>
    </citation>
    <scope>NUCLEOTIDE SEQUENCE</scope>
    <source>
        <strain evidence="2">AVDCRST_MAG90</strain>
    </source>
</reference>
<evidence type="ECO:0000313" key="2">
    <source>
        <dbReference type="EMBL" id="CAA9365767.1"/>
    </source>
</evidence>
<dbReference type="EMBL" id="CADCUC010000722">
    <property type="protein sequence ID" value="CAA9365767.1"/>
    <property type="molecule type" value="Genomic_DNA"/>
</dbReference>
<name>A0A6J4MPW7_9HYPH</name>
<evidence type="ECO:0000256" key="1">
    <source>
        <dbReference type="SAM" id="MobiDB-lite"/>
    </source>
</evidence>
<feature type="region of interest" description="Disordered" evidence="1">
    <location>
        <begin position="1"/>
        <end position="44"/>
    </location>
</feature>
<accession>A0A6J4MPW7</accession>
<feature type="compositionally biased region" description="Polar residues" evidence="1">
    <location>
        <begin position="12"/>
        <end position="25"/>
    </location>
</feature>
<dbReference type="AlphaFoldDB" id="A0A6J4MPW7"/>